<protein>
    <recommendedName>
        <fullName evidence="3">PA14 domain-containing protein</fullName>
    </recommendedName>
</protein>
<sequence length="958" mass="98895">MVPTLNSAAASSQAGSAWGQGTLTDSDMLKLVSQLTLPEETGMVHGSSDTTCATTLPLGCVGQAGWIPGVPRLGIPPLRMTDGPAGIRLSHVETAMPAPVGLAASFDTAAAATFGRTVGAAGRATGEDVWLGPMINEVNYPTGGRNFETLGEDPYLAGQLAAGEVTGAQSQGLVTELKHYIENDFENGRNSTSVTIDDQTLHETELVAFEAGIRAGAGSVMCSYNRINDLTGCGDNDTLITILRQQLAFTGFVQSDWGAVHQTTDLVNGTDIQQPSPSFFSDATLAAAVANGTPAVAATADYPAYPAISGAQWKQALDTAVFHILSTMNQADLLEGTQYGSHFTGTPTPWVPARPDLANLKDSAAASAQSIAEDSATLLKNGDQILPLTNADLKAKAGGVVVMGPTAIASYYGGGGSAHVTPYDGSASPYSALAAQAGSGAALSYQPGYDLDGTVVPSTALTAPNPADAYPNWTLTPADAAFAGQPGLVRQQITTSAVASGAQPVLYTGSDAAPDRLDPTVNYTGSSTLPAGTAWRWSGLLTAPSNPGGTGWQLKVFVQNQAGSQLFVDGLTTTQRRINVAAYPAAPSSSYAGLAEAARSHDPANPALQQASYSVTLTPGQQLHLDLRVTAGTQPTQVQLRWVPPDNQTTAINNAVTAAKSAKKVVVFAYDDGQEGSDRGGSDQATGLTLPGYQNSLISAVAAANPNTVVVLNTGDAVLMPWATSVKGILEMWYPGQEGGKATADVLFGKANPGGKLPITFPATADQQPMYDPNCTDTSATGNCPLYPGVAGPSKYLAGATASYRTITGMAVNGIDEGYRWYDAKGVTPLFPFGYGLSYTSFGYSKLKVSADKAGGIDVSFTVKNTGSRKGSESPQVYLGASPDLPSSVQQAVRKLIGFDRVTLAPGASQSVTVHATAEQLSSWSTTAGKWTLGTGSRTVSVGSSSRDSRLQVTFTVK</sequence>
<comment type="similarity">
    <text evidence="1">Belongs to the glycosyl hydrolase 3 family.</text>
</comment>
<dbReference type="Gene3D" id="2.60.40.10">
    <property type="entry name" value="Immunoglobulins"/>
    <property type="match status" value="1"/>
</dbReference>
<dbReference type="SMART" id="SM01217">
    <property type="entry name" value="Fn3_like"/>
    <property type="match status" value="1"/>
</dbReference>
<dbReference type="SUPFAM" id="SSF51445">
    <property type="entry name" value="(Trans)glycosidases"/>
    <property type="match status" value="1"/>
</dbReference>
<dbReference type="Proteomes" id="UP000642748">
    <property type="component" value="Unassembled WGS sequence"/>
</dbReference>
<evidence type="ECO:0000256" key="2">
    <source>
        <dbReference type="ARBA" id="ARBA00022801"/>
    </source>
</evidence>
<dbReference type="InterPro" id="IPR013783">
    <property type="entry name" value="Ig-like_fold"/>
</dbReference>
<dbReference type="Pfam" id="PF14310">
    <property type="entry name" value="Fn3-like"/>
    <property type="match status" value="1"/>
</dbReference>
<gene>
    <name evidence="4" type="ORF">Raf01_87910</name>
</gene>
<keyword evidence="2" id="KW-0378">Hydrolase</keyword>
<dbReference type="PRINTS" id="PR00133">
    <property type="entry name" value="GLHYDRLASE3"/>
</dbReference>
<dbReference type="AlphaFoldDB" id="A0A8J3VW57"/>
<reference evidence="4" key="1">
    <citation type="submission" date="2021-01" db="EMBL/GenBank/DDBJ databases">
        <title>Whole genome shotgun sequence of Rugosimonospora africana NBRC 104875.</title>
        <authorList>
            <person name="Komaki H."/>
            <person name="Tamura T."/>
        </authorList>
    </citation>
    <scope>NUCLEOTIDE SEQUENCE</scope>
    <source>
        <strain evidence="4">NBRC 104875</strain>
    </source>
</reference>
<evidence type="ECO:0000313" key="4">
    <source>
        <dbReference type="EMBL" id="GIH20619.1"/>
    </source>
</evidence>
<dbReference type="Gene3D" id="3.20.20.300">
    <property type="entry name" value="Glycoside hydrolase, family 3, N-terminal domain"/>
    <property type="match status" value="1"/>
</dbReference>
<dbReference type="GO" id="GO:0005975">
    <property type="term" value="P:carbohydrate metabolic process"/>
    <property type="evidence" value="ECO:0007669"/>
    <property type="project" value="InterPro"/>
</dbReference>
<dbReference type="SUPFAM" id="SSF52279">
    <property type="entry name" value="Beta-D-glucan exohydrolase, C-terminal domain"/>
    <property type="match status" value="1"/>
</dbReference>
<dbReference type="InterPro" id="IPR002772">
    <property type="entry name" value="Glyco_hydro_3_C"/>
</dbReference>
<dbReference type="Gene3D" id="3.40.50.1700">
    <property type="entry name" value="Glycoside hydrolase family 3 C-terminal domain"/>
    <property type="match status" value="2"/>
</dbReference>
<dbReference type="InterPro" id="IPR037524">
    <property type="entry name" value="PA14/GLEYA"/>
</dbReference>
<dbReference type="RefSeq" id="WP_239134440.1">
    <property type="nucleotide sequence ID" value="NZ_BONZ01000101.1"/>
</dbReference>
<dbReference type="InterPro" id="IPR036962">
    <property type="entry name" value="Glyco_hydro_3_N_sf"/>
</dbReference>
<dbReference type="GO" id="GO:0004553">
    <property type="term" value="F:hydrolase activity, hydrolyzing O-glycosyl compounds"/>
    <property type="evidence" value="ECO:0007669"/>
    <property type="project" value="InterPro"/>
</dbReference>
<dbReference type="EMBL" id="BONZ01000101">
    <property type="protein sequence ID" value="GIH20619.1"/>
    <property type="molecule type" value="Genomic_DNA"/>
</dbReference>
<dbReference type="InterPro" id="IPR017853">
    <property type="entry name" value="GH"/>
</dbReference>
<comment type="caution">
    <text evidence="4">The sequence shown here is derived from an EMBL/GenBank/DDBJ whole genome shotgun (WGS) entry which is preliminary data.</text>
</comment>
<dbReference type="InterPro" id="IPR001764">
    <property type="entry name" value="Glyco_hydro_3_N"/>
</dbReference>
<proteinExistence type="inferred from homology"/>
<dbReference type="PANTHER" id="PTHR42715:SF10">
    <property type="entry name" value="BETA-GLUCOSIDASE"/>
    <property type="match status" value="1"/>
</dbReference>
<evidence type="ECO:0000256" key="1">
    <source>
        <dbReference type="ARBA" id="ARBA00005336"/>
    </source>
</evidence>
<evidence type="ECO:0000259" key="3">
    <source>
        <dbReference type="PROSITE" id="PS51820"/>
    </source>
</evidence>
<keyword evidence="5" id="KW-1185">Reference proteome</keyword>
<dbReference type="InterPro" id="IPR026891">
    <property type="entry name" value="Fn3-like"/>
</dbReference>
<evidence type="ECO:0000313" key="5">
    <source>
        <dbReference type="Proteomes" id="UP000642748"/>
    </source>
</evidence>
<dbReference type="Pfam" id="PF01915">
    <property type="entry name" value="Glyco_hydro_3_C"/>
    <property type="match status" value="1"/>
</dbReference>
<dbReference type="Pfam" id="PF00933">
    <property type="entry name" value="Glyco_hydro_3"/>
    <property type="match status" value="1"/>
</dbReference>
<dbReference type="PANTHER" id="PTHR42715">
    <property type="entry name" value="BETA-GLUCOSIDASE"/>
    <property type="match status" value="1"/>
</dbReference>
<dbReference type="InterPro" id="IPR036881">
    <property type="entry name" value="Glyco_hydro_3_C_sf"/>
</dbReference>
<accession>A0A8J3VW57</accession>
<name>A0A8J3VW57_9ACTN</name>
<organism evidence="4 5">
    <name type="scientific">Rugosimonospora africana</name>
    <dbReference type="NCBI Taxonomy" id="556532"/>
    <lineage>
        <taxon>Bacteria</taxon>
        <taxon>Bacillati</taxon>
        <taxon>Actinomycetota</taxon>
        <taxon>Actinomycetes</taxon>
        <taxon>Micromonosporales</taxon>
        <taxon>Micromonosporaceae</taxon>
        <taxon>Rugosimonospora</taxon>
    </lineage>
</organism>
<dbReference type="InterPro" id="IPR050288">
    <property type="entry name" value="Cellulose_deg_GH3"/>
</dbReference>
<dbReference type="PROSITE" id="PS51820">
    <property type="entry name" value="PA14"/>
    <property type="match status" value="1"/>
</dbReference>
<feature type="domain" description="PA14" evidence="3">
    <location>
        <begin position="483"/>
        <end position="656"/>
    </location>
</feature>